<evidence type="ECO:0000256" key="1">
    <source>
        <dbReference type="ARBA" id="ARBA00004651"/>
    </source>
</evidence>
<keyword evidence="5 7" id="KW-1133">Transmembrane helix</keyword>
<evidence type="ECO:0000256" key="2">
    <source>
        <dbReference type="ARBA" id="ARBA00008193"/>
    </source>
</evidence>
<feature type="transmembrane region" description="Helical" evidence="7">
    <location>
        <begin position="62"/>
        <end position="81"/>
    </location>
</feature>
<comment type="similarity">
    <text evidence="2">Belongs to the UPF0126 family.</text>
</comment>
<dbReference type="EMBL" id="JAYWLC010000021">
    <property type="protein sequence ID" value="MER5173566.1"/>
    <property type="molecule type" value="Genomic_DNA"/>
</dbReference>
<feature type="domain" description="Glycine transporter" evidence="8">
    <location>
        <begin position="95"/>
        <end position="167"/>
    </location>
</feature>
<feature type="transmembrane region" description="Helical" evidence="7">
    <location>
        <begin position="120"/>
        <end position="140"/>
    </location>
</feature>
<proteinExistence type="inferred from homology"/>
<evidence type="ECO:0000256" key="4">
    <source>
        <dbReference type="ARBA" id="ARBA00022692"/>
    </source>
</evidence>
<gene>
    <name evidence="9" type="ORF">VSX56_17515</name>
</gene>
<evidence type="ECO:0000259" key="8">
    <source>
        <dbReference type="Pfam" id="PF03458"/>
    </source>
</evidence>
<evidence type="ECO:0000256" key="7">
    <source>
        <dbReference type="SAM" id="Phobius"/>
    </source>
</evidence>
<sequence>MTPLAYTALFWLDIAGIAVFAASGALAAAKARQTLVTFAFFAAITGIGGGTLRDLLIDAPVFWVHNPWVLATCFAVSLAVWKTPKRFWNERAIDWFDAVGLAAYAVYGAAKALALGVSPLPAAAMGVITACAGGVFRDVLAGQPSIIIRPEIYVTAAAAASAGFVMLTWAGCPFAIAGPLAALLGFILRALAIARGLSLPSYKD</sequence>
<keyword evidence="6 7" id="KW-0472">Membrane</keyword>
<dbReference type="PANTHER" id="PTHR30506:SF3">
    <property type="entry name" value="UPF0126 INNER MEMBRANE PROTEIN YADS-RELATED"/>
    <property type="match status" value="1"/>
</dbReference>
<dbReference type="Proteomes" id="UP001438953">
    <property type="component" value="Unassembled WGS sequence"/>
</dbReference>
<feature type="transmembrane region" description="Helical" evidence="7">
    <location>
        <begin position="35"/>
        <end position="56"/>
    </location>
</feature>
<keyword evidence="10" id="KW-1185">Reference proteome</keyword>
<dbReference type="PANTHER" id="PTHR30506">
    <property type="entry name" value="INNER MEMBRANE PROTEIN"/>
    <property type="match status" value="1"/>
</dbReference>
<evidence type="ECO:0000256" key="6">
    <source>
        <dbReference type="ARBA" id="ARBA00023136"/>
    </source>
</evidence>
<feature type="transmembrane region" description="Helical" evidence="7">
    <location>
        <begin position="6"/>
        <end position="28"/>
    </location>
</feature>
<comment type="subcellular location">
    <subcellularLocation>
        <location evidence="1">Cell membrane</location>
        <topology evidence="1">Multi-pass membrane protein</topology>
    </subcellularLocation>
</comment>
<protein>
    <submittedName>
        <fullName evidence="9">Trimeric intracellular cation channel family protein</fullName>
    </submittedName>
</protein>
<dbReference type="InterPro" id="IPR005115">
    <property type="entry name" value="Gly_transporter"/>
</dbReference>
<name>A0ABV1SLY4_9RHOB</name>
<evidence type="ECO:0000256" key="3">
    <source>
        <dbReference type="ARBA" id="ARBA00022475"/>
    </source>
</evidence>
<keyword evidence="3" id="KW-1003">Cell membrane</keyword>
<dbReference type="Pfam" id="PF03458">
    <property type="entry name" value="Gly_transporter"/>
    <property type="match status" value="2"/>
</dbReference>
<accession>A0ABV1SLY4</accession>
<feature type="domain" description="Glycine transporter" evidence="8">
    <location>
        <begin position="11"/>
        <end position="81"/>
    </location>
</feature>
<dbReference type="RefSeq" id="WP_350938956.1">
    <property type="nucleotide sequence ID" value="NZ_JAYWLC010000021.1"/>
</dbReference>
<evidence type="ECO:0000313" key="9">
    <source>
        <dbReference type="EMBL" id="MER5173566.1"/>
    </source>
</evidence>
<reference evidence="9 10" key="1">
    <citation type="submission" date="2024-06" db="EMBL/GenBank/DDBJ databases">
        <title>Thioclava kandeliae sp. nov. from a rhizosphere soil sample of Kandelia candel in a mangrove.</title>
        <authorList>
            <person name="Mu T."/>
        </authorList>
    </citation>
    <scope>NUCLEOTIDE SEQUENCE [LARGE SCALE GENOMIC DNA]</scope>
    <source>
        <strain evidence="9 10">CPCC 100088</strain>
    </source>
</reference>
<feature type="transmembrane region" description="Helical" evidence="7">
    <location>
        <begin position="176"/>
        <end position="194"/>
    </location>
</feature>
<evidence type="ECO:0000313" key="10">
    <source>
        <dbReference type="Proteomes" id="UP001438953"/>
    </source>
</evidence>
<evidence type="ECO:0000256" key="5">
    <source>
        <dbReference type="ARBA" id="ARBA00022989"/>
    </source>
</evidence>
<keyword evidence="4 7" id="KW-0812">Transmembrane</keyword>
<comment type="caution">
    <text evidence="9">The sequence shown here is derived from an EMBL/GenBank/DDBJ whole genome shotgun (WGS) entry which is preliminary data.</text>
</comment>
<organism evidence="9 10">
    <name type="scientific">Thioclava kandeliae</name>
    <dbReference type="NCBI Taxonomy" id="3070818"/>
    <lineage>
        <taxon>Bacteria</taxon>
        <taxon>Pseudomonadati</taxon>
        <taxon>Pseudomonadota</taxon>
        <taxon>Alphaproteobacteria</taxon>
        <taxon>Rhodobacterales</taxon>
        <taxon>Paracoccaceae</taxon>
        <taxon>Thioclava</taxon>
    </lineage>
</organism>